<dbReference type="STRING" id="717606.PaecuDRAFT_3116"/>
<gene>
    <name evidence="1" type="ORF">PaecuDRAFT_3116</name>
</gene>
<dbReference type="AlphaFoldDB" id="E0IBS7"/>
<reference evidence="1 2" key="1">
    <citation type="submission" date="2010-07" db="EMBL/GenBank/DDBJ databases">
        <title>The draft genome of Paenibacillus curdlanolyticus YK9.</title>
        <authorList>
            <consortium name="US DOE Joint Genome Institute (JGI-PGF)"/>
            <person name="Lucas S."/>
            <person name="Copeland A."/>
            <person name="Lapidus A."/>
            <person name="Cheng J.-F."/>
            <person name="Bruce D."/>
            <person name="Goodwin L."/>
            <person name="Pitluck S."/>
            <person name="Land M.L."/>
            <person name="Hauser L."/>
            <person name="Chang Y.-J."/>
            <person name="Jeffries C."/>
            <person name="Anderson I.J."/>
            <person name="Johnson E."/>
            <person name="Loganathan U."/>
            <person name="Mulhopadhyay B."/>
            <person name="Kyrpides N."/>
            <person name="Woyke T.J."/>
        </authorList>
    </citation>
    <scope>NUCLEOTIDE SEQUENCE [LARGE SCALE GENOMIC DNA]</scope>
    <source>
        <strain evidence="1 2">YK9</strain>
    </source>
</reference>
<organism evidence="1 2">
    <name type="scientific">Paenibacillus curdlanolyticus YK9</name>
    <dbReference type="NCBI Taxonomy" id="717606"/>
    <lineage>
        <taxon>Bacteria</taxon>
        <taxon>Bacillati</taxon>
        <taxon>Bacillota</taxon>
        <taxon>Bacilli</taxon>
        <taxon>Bacillales</taxon>
        <taxon>Paenibacillaceae</taxon>
        <taxon>Paenibacillus</taxon>
    </lineage>
</organism>
<accession>E0IBS7</accession>
<evidence type="ECO:0000313" key="1">
    <source>
        <dbReference type="EMBL" id="EFM10157.1"/>
    </source>
</evidence>
<evidence type="ECO:0000313" key="2">
    <source>
        <dbReference type="Proteomes" id="UP000005387"/>
    </source>
</evidence>
<proteinExistence type="predicted"/>
<dbReference type="EMBL" id="AEDD01000008">
    <property type="protein sequence ID" value="EFM10157.1"/>
    <property type="molecule type" value="Genomic_DNA"/>
</dbReference>
<name>E0IBS7_9BACL</name>
<dbReference type="Proteomes" id="UP000005387">
    <property type="component" value="Unassembled WGS sequence"/>
</dbReference>
<dbReference type="RefSeq" id="WP_006039104.1">
    <property type="nucleotide sequence ID" value="NZ_AEDD01000008.1"/>
</dbReference>
<protein>
    <submittedName>
        <fullName evidence="1">Uncharacterized protein</fullName>
    </submittedName>
</protein>
<keyword evidence="2" id="KW-1185">Reference proteome</keyword>
<sequence>MARRIDKLPGGKYAVWSTIVDGYILEDVTPEEIIDYYSGEERERIVESVNRQIARLENE</sequence>